<sequence>MNFTNELTSFRTIELRRGFTLIELMLYVSLSSILLLSVSAFISASLELRVKNLAVSEVEQEGTRAMNMIAQTMRNAEGINSPLAGAIASTASIDVVSAGSDPTVFDLSGGAIRMAEGAGSAIALTSNRVSVSGLAFSNLTKTGTDGNMRIEFTVSYINASGRNEFDYSKTFRDSASIRF</sequence>
<keyword evidence="1" id="KW-0812">Transmembrane</keyword>
<dbReference type="InterPro" id="IPR012902">
    <property type="entry name" value="N_methyl_site"/>
</dbReference>
<organism evidence="2 3">
    <name type="scientific">Candidatus Colwellbacteria bacterium RIFCSPLOWO2_01_FULL_48_10</name>
    <dbReference type="NCBI Taxonomy" id="1797690"/>
    <lineage>
        <taxon>Bacteria</taxon>
        <taxon>Candidatus Colwelliibacteriota</taxon>
    </lineage>
</organism>
<comment type="caution">
    <text evidence="2">The sequence shown here is derived from an EMBL/GenBank/DDBJ whole genome shotgun (WGS) entry which is preliminary data.</text>
</comment>
<dbReference type="Proteomes" id="UP000178744">
    <property type="component" value="Unassembled WGS sequence"/>
</dbReference>
<evidence type="ECO:0000256" key="1">
    <source>
        <dbReference type="SAM" id="Phobius"/>
    </source>
</evidence>
<feature type="transmembrane region" description="Helical" evidence="1">
    <location>
        <begin position="21"/>
        <end position="42"/>
    </location>
</feature>
<gene>
    <name evidence="2" type="ORF">A3B23_02970</name>
</gene>
<dbReference type="AlphaFoldDB" id="A0A1G1Z5X1"/>
<reference evidence="2 3" key="1">
    <citation type="journal article" date="2016" name="Nat. Commun.">
        <title>Thousands of microbial genomes shed light on interconnected biogeochemical processes in an aquifer system.</title>
        <authorList>
            <person name="Anantharaman K."/>
            <person name="Brown C.T."/>
            <person name="Hug L.A."/>
            <person name="Sharon I."/>
            <person name="Castelle C.J."/>
            <person name="Probst A.J."/>
            <person name="Thomas B.C."/>
            <person name="Singh A."/>
            <person name="Wilkins M.J."/>
            <person name="Karaoz U."/>
            <person name="Brodie E.L."/>
            <person name="Williams K.H."/>
            <person name="Hubbard S.S."/>
            <person name="Banfield J.F."/>
        </authorList>
    </citation>
    <scope>NUCLEOTIDE SEQUENCE [LARGE SCALE GENOMIC DNA]</scope>
</reference>
<dbReference type="EMBL" id="MHIY01000011">
    <property type="protein sequence ID" value="OGY60015.1"/>
    <property type="molecule type" value="Genomic_DNA"/>
</dbReference>
<evidence type="ECO:0000313" key="2">
    <source>
        <dbReference type="EMBL" id="OGY60015.1"/>
    </source>
</evidence>
<dbReference type="Pfam" id="PF07963">
    <property type="entry name" value="N_methyl"/>
    <property type="match status" value="1"/>
</dbReference>
<evidence type="ECO:0000313" key="3">
    <source>
        <dbReference type="Proteomes" id="UP000178744"/>
    </source>
</evidence>
<keyword evidence="1" id="KW-0472">Membrane</keyword>
<accession>A0A1G1Z5X1</accession>
<name>A0A1G1Z5X1_9BACT</name>
<evidence type="ECO:0008006" key="4">
    <source>
        <dbReference type="Google" id="ProtNLM"/>
    </source>
</evidence>
<dbReference type="NCBIfam" id="TIGR02532">
    <property type="entry name" value="IV_pilin_GFxxxE"/>
    <property type="match status" value="1"/>
</dbReference>
<dbReference type="STRING" id="1797690.A3B23_02970"/>
<keyword evidence="1" id="KW-1133">Transmembrane helix</keyword>
<protein>
    <recommendedName>
        <fullName evidence="4">Prepilin-type N-terminal cleavage/methylation domain-containing protein</fullName>
    </recommendedName>
</protein>
<proteinExistence type="predicted"/>